<gene>
    <name evidence="2" type="ORF">NDR86_08970</name>
</gene>
<organism evidence="2 3">
    <name type="scientific">Nocardia pulmonis</name>
    <dbReference type="NCBI Taxonomy" id="2951408"/>
    <lineage>
        <taxon>Bacteria</taxon>
        <taxon>Bacillati</taxon>
        <taxon>Actinomycetota</taxon>
        <taxon>Actinomycetes</taxon>
        <taxon>Mycobacteriales</taxon>
        <taxon>Nocardiaceae</taxon>
        <taxon>Nocardia</taxon>
    </lineage>
</organism>
<proteinExistence type="predicted"/>
<dbReference type="InterPro" id="IPR045676">
    <property type="entry name" value="DUF6194"/>
</dbReference>
<dbReference type="RefSeq" id="WP_251910666.1">
    <property type="nucleotide sequence ID" value="NZ_JAMRXG010000003.1"/>
</dbReference>
<evidence type="ECO:0000313" key="3">
    <source>
        <dbReference type="Proteomes" id="UP001139157"/>
    </source>
</evidence>
<reference evidence="2" key="1">
    <citation type="submission" date="2022-06" db="EMBL/GenBank/DDBJ databases">
        <title>Novel species in genus nocardia.</title>
        <authorList>
            <person name="Li F."/>
        </authorList>
    </citation>
    <scope>NUCLEOTIDE SEQUENCE</scope>
    <source>
        <strain evidence="2">CDC141</strain>
    </source>
</reference>
<name>A0A9X2E4R9_9NOCA</name>
<dbReference type="EMBL" id="JAMRXG010000003">
    <property type="protein sequence ID" value="MCM6773601.1"/>
    <property type="molecule type" value="Genomic_DNA"/>
</dbReference>
<comment type="caution">
    <text evidence="2">The sequence shown here is derived from an EMBL/GenBank/DDBJ whole genome shotgun (WGS) entry which is preliminary data.</text>
</comment>
<protein>
    <submittedName>
        <fullName evidence="2">DUF6194 family protein</fullName>
    </submittedName>
</protein>
<dbReference type="AlphaFoldDB" id="A0A9X2E4R9"/>
<sequence>MNADDMKRHIAESYEGIRLLEHLGDTFVIYDPEGDLPPQRQLPFATIVTADNYDTVSALGEPDAYRLNIGLPRPRYTELFGPVPTQRDADGVYDTGYDYAARDRLMPHPIYAVQNWVCVVNPGATTLNTALSLLDEAHAFAVRKHTNRRARAVRR</sequence>
<dbReference type="Proteomes" id="UP001139157">
    <property type="component" value="Unassembled WGS sequence"/>
</dbReference>
<accession>A0A9X2E4R9</accession>
<evidence type="ECO:0000259" key="1">
    <source>
        <dbReference type="Pfam" id="PF19694"/>
    </source>
</evidence>
<keyword evidence="3" id="KW-1185">Reference proteome</keyword>
<evidence type="ECO:0000313" key="2">
    <source>
        <dbReference type="EMBL" id="MCM6773601.1"/>
    </source>
</evidence>
<dbReference type="Pfam" id="PF19694">
    <property type="entry name" value="DUF6194"/>
    <property type="match status" value="1"/>
</dbReference>
<feature type="domain" description="DUF6194" evidence="1">
    <location>
        <begin position="1"/>
        <end position="149"/>
    </location>
</feature>